<feature type="compositionally biased region" description="Low complexity" evidence="6">
    <location>
        <begin position="1245"/>
        <end position="1254"/>
    </location>
</feature>
<reference evidence="8" key="1">
    <citation type="journal article" date="2021" name="Proc. Natl. Acad. Sci. U.S.A.">
        <title>Three genomes in the algal genus Volvox reveal the fate of a haploid sex-determining region after a transition to homothallism.</title>
        <authorList>
            <person name="Yamamoto K."/>
            <person name="Hamaji T."/>
            <person name="Kawai-Toyooka H."/>
            <person name="Matsuzaki R."/>
            <person name="Takahashi F."/>
            <person name="Nishimura Y."/>
            <person name="Kawachi M."/>
            <person name="Noguchi H."/>
            <person name="Minakuchi Y."/>
            <person name="Umen J.G."/>
            <person name="Toyoda A."/>
            <person name="Nozaki H."/>
        </authorList>
    </citation>
    <scope>NUCLEOTIDE SEQUENCE</scope>
    <source>
        <strain evidence="8">NIES-3786</strain>
    </source>
</reference>
<name>A0A8J4CNC6_9CHLO</name>
<feature type="region of interest" description="Disordered" evidence="6">
    <location>
        <begin position="368"/>
        <end position="425"/>
    </location>
</feature>
<feature type="compositionally biased region" description="Low complexity" evidence="6">
    <location>
        <begin position="73"/>
        <end position="82"/>
    </location>
</feature>
<feature type="region of interest" description="Disordered" evidence="6">
    <location>
        <begin position="578"/>
        <end position="639"/>
    </location>
</feature>
<dbReference type="PANTHER" id="PTHR31677">
    <property type="entry name" value="AP2 DOMAIN CLASS TRANSCRIPTION FACTOR"/>
    <property type="match status" value="1"/>
</dbReference>
<evidence type="ECO:0000259" key="7">
    <source>
        <dbReference type="PROSITE" id="PS51032"/>
    </source>
</evidence>
<evidence type="ECO:0000313" key="8">
    <source>
        <dbReference type="EMBL" id="GIL85037.1"/>
    </source>
</evidence>
<organism evidence="8 9">
    <name type="scientific">Volvox reticuliferus</name>
    <dbReference type="NCBI Taxonomy" id="1737510"/>
    <lineage>
        <taxon>Eukaryota</taxon>
        <taxon>Viridiplantae</taxon>
        <taxon>Chlorophyta</taxon>
        <taxon>core chlorophytes</taxon>
        <taxon>Chlorophyceae</taxon>
        <taxon>CS clade</taxon>
        <taxon>Chlamydomonadales</taxon>
        <taxon>Volvocaceae</taxon>
        <taxon>Volvox</taxon>
    </lineage>
</organism>
<dbReference type="Pfam" id="PF00847">
    <property type="entry name" value="AP2"/>
    <property type="match status" value="1"/>
</dbReference>
<evidence type="ECO:0000256" key="6">
    <source>
        <dbReference type="SAM" id="MobiDB-lite"/>
    </source>
</evidence>
<feature type="region of interest" description="Disordered" evidence="6">
    <location>
        <begin position="540"/>
        <end position="566"/>
    </location>
</feature>
<feature type="region of interest" description="Disordered" evidence="6">
    <location>
        <begin position="845"/>
        <end position="892"/>
    </location>
</feature>
<evidence type="ECO:0000256" key="2">
    <source>
        <dbReference type="ARBA" id="ARBA00023015"/>
    </source>
</evidence>
<feature type="compositionally biased region" description="Gly residues" evidence="6">
    <location>
        <begin position="403"/>
        <end position="414"/>
    </location>
</feature>
<comment type="caution">
    <text evidence="8">The sequence shown here is derived from an EMBL/GenBank/DDBJ whole genome shotgun (WGS) entry which is preliminary data.</text>
</comment>
<gene>
    <name evidence="8" type="ORF">Vretifemale_13662</name>
</gene>
<feature type="compositionally biased region" description="Low complexity" evidence="6">
    <location>
        <begin position="43"/>
        <end position="54"/>
    </location>
</feature>
<feature type="compositionally biased region" description="Low complexity" evidence="6">
    <location>
        <begin position="1345"/>
        <end position="1360"/>
    </location>
</feature>
<feature type="compositionally biased region" description="Basic and acidic residues" evidence="6">
    <location>
        <begin position="1255"/>
        <end position="1264"/>
    </location>
</feature>
<feature type="compositionally biased region" description="Basic and acidic residues" evidence="6">
    <location>
        <begin position="555"/>
        <end position="566"/>
    </location>
</feature>
<evidence type="ECO:0000313" key="9">
    <source>
        <dbReference type="Proteomes" id="UP000747110"/>
    </source>
</evidence>
<feature type="region of interest" description="Disordered" evidence="6">
    <location>
        <begin position="275"/>
        <end position="342"/>
    </location>
</feature>
<feature type="region of interest" description="Disordered" evidence="6">
    <location>
        <begin position="988"/>
        <end position="1012"/>
    </location>
</feature>
<protein>
    <recommendedName>
        <fullName evidence="7">AP2/ERF domain-containing protein</fullName>
    </recommendedName>
</protein>
<feature type="compositionally biased region" description="Gly residues" evidence="6">
    <location>
        <begin position="278"/>
        <end position="289"/>
    </location>
</feature>
<feature type="compositionally biased region" description="Acidic residues" evidence="6">
    <location>
        <begin position="391"/>
        <end position="400"/>
    </location>
</feature>
<dbReference type="Gene3D" id="3.30.730.10">
    <property type="entry name" value="AP2/ERF domain"/>
    <property type="match status" value="1"/>
</dbReference>
<dbReference type="EMBL" id="BNCP01000031">
    <property type="protein sequence ID" value="GIL85037.1"/>
    <property type="molecule type" value="Genomic_DNA"/>
</dbReference>
<evidence type="ECO:0000256" key="1">
    <source>
        <dbReference type="ARBA" id="ARBA00004123"/>
    </source>
</evidence>
<evidence type="ECO:0000256" key="5">
    <source>
        <dbReference type="ARBA" id="ARBA00023242"/>
    </source>
</evidence>
<feature type="region of interest" description="Disordered" evidence="6">
    <location>
        <begin position="27"/>
        <end position="208"/>
    </location>
</feature>
<dbReference type="SMART" id="SM00380">
    <property type="entry name" value="AP2"/>
    <property type="match status" value="1"/>
</dbReference>
<keyword evidence="2" id="KW-0805">Transcription regulation</keyword>
<keyword evidence="5" id="KW-0539">Nucleus</keyword>
<comment type="subcellular location">
    <subcellularLocation>
        <location evidence="1">Nucleus</location>
    </subcellularLocation>
</comment>
<dbReference type="GO" id="GO:0005634">
    <property type="term" value="C:nucleus"/>
    <property type="evidence" value="ECO:0007669"/>
    <property type="project" value="UniProtKB-SubCell"/>
</dbReference>
<dbReference type="OrthoDB" id="1925932at2759"/>
<feature type="non-terminal residue" evidence="8">
    <location>
        <position position="1375"/>
    </location>
</feature>
<feature type="compositionally biased region" description="Low complexity" evidence="6">
    <location>
        <begin position="1160"/>
        <end position="1176"/>
    </location>
</feature>
<feature type="domain" description="AP2/ERF" evidence="7">
    <location>
        <begin position="1024"/>
        <end position="1081"/>
    </location>
</feature>
<proteinExistence type="predicted"/>
<feature type="compositionally biased region" description="Polar residues" evidence="6">
    <location>
        <begin position="871"/>
        <end position="889"/>
    </location>
</feature>
<dbReference type="FunFam" id="3.30.730.10:FF:000001">
    <property type="entry name" value="Ethylene-responsive transcription factor 2"/>
    <property type="match status" value="1"/>
</dbReference>
<dbReference type="InterPro" id="IPR036955">
    <property type="entry name" value="AP2/ERF_dom_sf"/>
</dbReference>
<dbReference type="PANTHER" id="PTHR31677:SF157">
    <property type="entry name" value="AP2_ERF DOMAIN-CONTAINING PROTEIN"/>
    <property type="match status" value="1"/>
</dbReference>
<dbReference type="SUPFAM" id="SSF54171">
    <property type="entry name" value="DNA-binding domain"/>
    <property type="match status" value="1"/>
</dbReference>
<dbReference type="PROSITE" id="PS51032">
    <property type="entry name" value="AP2_ERF"/>
    <property type="match status" value="1"/>
</dbReference>
<feature type="compositionally biased region" description="Gly residues" evidence="6">
    <location>
        <begin position="851"/>
        <end position="863"/>
    </location>
</feature>
<dbReference type="GO" id="GO:0003700">
    <property type="term" value="F:DNA-binding transcription factor activity"/>
    <property type="evidence" value="ECO:0007669"/>
    <property type="project" value="InterPro"/>
</dbReference>
<feature type="region of interest" description="Disordered" evidence="6">
    <location>
        <begin position="1242"/>
        <end position="1264"/>
    </location>
</feature>
<feature type="compositionally biased region" description="Pro residues" evidence="6">
    <location>
        <begin position="164"/>
        <end position="173"/>
    </location>
</feature>
<dbReference type="Proteomes" id="UP000747110">
    <property type="component" value="Unassembled WGS sequence"/>
</dbReference>
<feature type="compositionally biased region" description="Basic and acidic residues" evidence="6">
    <location>
        <begin position="678"/>
        <end position="692"/>
    </location>
</feature>
<feature type="compositionally biased region" description="Gly residues" evidence="6">
    <location>
        <begin position="587"/>
        <end position="596"/>
    </location>
</feature>
<feature type="compositionally biased region" description="Low complexity" evidence="6">
    <location>
        <begin position="182"/>
        <end position="191"/>
    </location>
</feature>
<dbReference type="InterPro" id="IPR001471">
    <property type="entry name" value="AP2/ERF_dom"/>
</dbReference>
<feature type="region of interest" description="Disordered" evidence="6">
    <location>
        <begin position="667"/>
        <end position="726"/>
    </location>
</feature>
<feature type="region of interest" description="Disordered" evidence="6">
    <location>
        <begin position="1160"/>
        <end position="1223"/>
    </location>
</feature>
<dbReference type="GO" id="GO:0003677">
    <property type="term" value="F:DNA binding"/>
    <property type="evidence" value="ECO:0007669"/>
    <property type="project" value="UniProtKB-KW"/>
</dbReference>
<feature type="compositionally biased region" description="Gly residues" evidence="6">
    <location>
        <begin position="114"/>
        <end position="130"/>
    </location>
</feature>
<sequence>MQAPPFGQTPVSAVYPWQIYDVSYKTSSGATAPATGMPPPGRRPSGMVLSQQVQGHGGSSSRGVPQGRAAATSQQQQQQPSQHRVSNSSDGPAGAITLPATAAVRRYQLSESSTGGGGGGGGGGGSGGGAIPVVTPRMASAPSGIRRQPPTSIDPQRAAHPVQMYPPPRPPRPTVQTHSTRQPAAAAAPSPQHSPPQLSPREDRGRPLSAALSGGVLTLRISLVDVKELSAASSNDSAGYAITPMDLSTGQALGSSYLISTASLLAAASAAASERAASGGGGGDGGGGEPQLRQQHSKQPQQQHYQGGGGGGGAVTGLTAQRRPQGCSGDQSPTGGGDAADAAAAVANSSLQLAHVPPEDEKALVVVDEGGGGGQAGERVNGGGGGGMMDGGEEDGDGDSDGSAGGRGGGGGSGRRSRGDLRPNSMVVSNGGVAAPNAAAAAAIVAHAYRVGTPGAAAMAMELLRQYHIQQQQQLMRDRGHPAERLNPDLDPERLYEQDCSRSRRTHLPHPAAVGRQPRGHFQYDGYDRIIRQENLDEPDATVYGSNLPPRGFPRRVDAGGEGYDSLRRVDPYAEMQQDDHDDIDHPGGGGGGGGSWNVVRRRTSGASLGAAHSARGSGGPLERRAGSLSGGAAQTLRQNPRAEQHLYPAPPYHPPMAQRIHSRTVYGGAPYEGSDDPYDHSDEHLEDDKADVQIVGDGNPRKRRRTAAAAAGMPPPPGLGAAAASRGAGSSFLDVSALQLATMPQGPWSGRALNASERAALAKYGLPLAISQLGAGAAVDAATGGAWRTGGADPSPYIKAAAAAAVAITNRARSGAAAGAGGGGGGAKGGTDYLAAQGIRRDGVPVGAPAGAGGQRGPGGAARNGPRRNTGSSASPPNGQTVLTQQQQHPHHHVINLPGEQDVATAMPAAPLGSPTVAATYCGAIDDKDSEMTESIGASLSNHGAVGAVAGHGGTDATGEVMLHAGGGGAGGATAGGDSAASPLGAMAAPSPPTVARGAAELSPKGDTGRSKAAAARAGGAVRYRGVRQRPWGKFAAEIRDPFKGGRLWLGTFDTAEEAARAYDAAARSLRGNGAQVNFPQPGERGYEGTAEEAVVREAGDGKAAVAARDPHVPTVDGRGLKALAELSGLSGLEAMAAAAAAVAAAEEAAEALRAAATTATVEAATPPAAKTGAASEDGGPERRAAAAAAVSPPPQDDGDGELPAAAADSDAEPQTSGGREAAAMTQMGGGALTAEAVAEEEAGQLQAGPSQQHEGHQHDDDHELALGEAEAEAVKHVGGQGDSVVGGGGGAMEGYAQQLLSSSVRLKVEPMDYEQPYGIVRTMADGAPEQDPPMTSGGVVSYGTEAAATETPEAAVAATGGGVAAQGKGRSLE</sequence>
<evidence type="ECO:0000256" key="4">
    <source>
        <dbReference type="ARBA" id="ARBA00023163"/>
    </source>
</evidence>
<keyword evidence="3" id="KW-0238">DNA-binding</keyword>
<feature type="compositionally biased region" description="Low complexity" evidence="6">
    <location>
        <begin position="291"/>
        <end position="305"/>
    </location>
</feature>
<dbReference type="InterPro" id="IPR016177">
    <property type="entry name" value="DNA-bd_dom_sf"/>
</dbReference>
<keyword evidence="9" id="KW-1185">Reference proteome</keyword>
<evidence type="ECO:0000256" key="3">
    <source>
        <dbReference type="ARBA" id="ARBA00023125"/>
    </source>
</evidence>
<keyword evidence="4" id="KW-0804">Transcription</keyword>
<accession>A0A8J4CNC6</accession>
<dbReference type="CDD" id="cd00018">
    <property type="entry name" value="AP2"/>
    <property type="match status" value="1"/>
</dbReference>
<feature type="compositionally biased region" description="Gly residues" evidence="6">
    <location>
        <begin position="306"/>
        <end position="315"/>
    </location>
</feature>
<dbReference type="PRINTS" id="PR00367">
    <property type="entry name" value="ETHRSPELEMNT"/>
</dbReference>
<feature type="region of interest" description="Disordered" evidence="6">
    <location>
        <begin position="1325"/>
        <end position="1375"/>
    </location>
</feature>
<feature type="compositionally biased region" description="Gly residues" evidence="6">
    <location>
        <begin position="369"/>
        <end position="390"/>
    </location>
</feature>